<reference evidence="2 3" key="1">
    <citation type="journal article" date="2013" name="PLoS Genet.">
        <title>The genome and development-dependent transcriptomes of Pyronema confluens: a window into fungal evolution.</title>
        <authorList>
            <person name="Traeger S."/>
            <person name="Altegoer F."/>
            <person name="Freitag M."/>
            <person name="Gabaldon T."/>
            <person name="Kempken F."/>
            <person name="Kumar A."/>
            <person name="Marcet-Houben M."/>
            <person name="Poggeler S."/>
            <person name="Stajich J.E."/>
            <person name="Nowrousian M."/>
        </authorList>
    </citation>
    <scope>NUCLEOTIDE SEQUENCE [LARGE SCALE GENOMIC DNA]</scope>
    <source>
        <strain evidence="3">CBS 100304</strain>
        <tissue evidence="2">Vegetative mycelium</tissue>
    </source>
</reference>
<name>U4KZD0_PYROM</name>
<keyword evidence="3" id="KW-1185">Reference proteome</keyword>
<evidence type="ECO:0000313" key="3">
    <source>
        <dbReference type="Proteomes" id="UP000018144"/>
    </source>
</evidence>
<protein>
    <submittedName>
        <fullName evidence="2">Similar to Uncharacterized protein C557.02c acc. no. Q9USS4</fullName>
    </submittedName>
</protein>
<evidence type="ECO:0000256" key="1">
    <source>
        <dbReference type="SAM" id="MobiDB-lite"/>
    </source>
</evidence>
<dbReference type="EMBL" id="HF935378">
    <property type="protein sequence ID" value="CCX07820.1"/>
    <property type="molecule type" value="Genomic_DNA"/>
</dbReference>
<dbReference type="InterPro" id="IPR018858">
    <property type="entry name" value="DUF2458"/>
</dbReference>
<accession>U4KZD0</accession>
<proteinExistence type="predicted"/>
<feature type="compositionally biased region" description="Pro residues" evidence="1">
    <location>
        <begin position="32"/>
        <end position="54"/>
    </location>
</feature>
<organism evidence="2 3">
    <name type="scientific">Pyronema omphalodes (strain CBS 100304)</name>
    <name type="common">Pyronema confluens</name>
    <dbReference type="NCBI Taxonomy" id="1076935"/>
    <lineage>
        <taxon>Eukaryota</taxon>
        <taxon>Fungi</taxon>
        <taxon>Dikarya</taxon>
        <taxon>Ascomycota</taxon>
        <taxon>Pezizomycotina</taxon>
        <taxon>Pezizomycetes</taxon>
        <taxon>Pezizales</taxon>
        <taxon>Pyronemataceae</taxon>
        <taxon>Pyronema</taxon>
    </lineage>
</organism>
<dbReference type="OMA" id="YNAKVYR"/>
<sequence>MSDPQADLFRVLAQLNPAITQQLQQFQQPQPQFHPPDAPPPQSLQFPLQPPPQQQPLDPRLTAKPPPPARPDPRTIVTLPAANRYVSRYIASSAETLTALRALKRWQHAKESSWYAARQALIKRHKERSESDAKLASLLQSLTQAPTVKPPDSEKELRDYDRSVYEKQRLMQKEIFSEMNRLQIPLFYQTVNYGVDETTLNIWRRRLMDLLEDLCDDEVA</sequence>
<dbReference type="AlphaFoldDB" id="U4KZD0"/>
<dbReference type="Pfam" id="PF10454">
    <property type="entry name" value="DUF2458"/>
    <property type="match status" value="1"/>
</dbReference>
<gene>
    <name evidence="2" type="ORF">PCON_07409</name>
</gene>
<feature type="region of interest" description="Disordered" evidence="1">
    <location>
        <begin position="24"/>
        <end position="75"/>
    </location>
</feature>
<evidence type="ECO:0000313" key="2">
    <source>
        <dbReference type="EMBL" id="CCX07820.1"/>
    </source>
</evidence>
<dbReference type="OrthoDB" id="5363415at2759"/>
<dbReference type="Proteomes" id="UP000018144">
    <property type="component" value="Unassembled WGS sequence"/>
</dbReference>